<proteinExistence type="predicted"/>
<dbReference type="GO" id="GO:0034992">
    <property type="term" value="C:microtubule organizing center attachment site"/>
    <property type="evidence" value="ECO:0007669"/>
    <property type="project" value="TreeGrafter"/>
</dbReference>
<evidence type="ECO:0000259" key="7">
    <source>
        <dbReference type="Pfam" id="PF09779"/>
    </source>
</evidence>
<protein>
    <recommendedName>
        <fullName evidence="7">Ima1 N-terminal domain-containing protein</fullName>
    </recommendedName>
</protein>
<keyword evidence="3 6" id="KW-1133">Transmembrane helix</keyword>
<evidence type="ECO:0000313" key="9">
    <source>
        <dbReference type="Proteomes" id="UP000250266"/>
    </source>
</evidence>
<dbReference type="InterPro" id="IPR018617">
    <property type="entry name" value="Ima1_N"/>
</dbReference>
<evidence type="ECO:0000256" key="4">
    <source>
        <dbReference type="ARBA" id="ARBA00023136"/>
    </source>
</evidence>
<name>A0A8E2EDI6_9PEZI</name>
<dbReference type="Pfam" id="PF09779">
    <property type="entry name" value="Ima1_N"/>
    <property type="match status" value="1"/>
</dbReference>
<evidence type="ECO:0000256" key="3">
    <source>
        <dbReference type="ARBA" id="ARBA00022989"/>
    </source>
</evidence>
<feature type="transmembrane region" description="Helical" evidence="6">
    <location>
        <begin position="276"/>
        <end position="294"/>
    </location>
</feature>
<comment type="subcellular location">
    <subcellularLocation>
        <location evidence="1">Nucleus inner membrane</location>
        <topology evidence="1">Multi-pass membrane protein</topology>
    </subcellularLocation>
</comment>
<keyword evidence="4 6" id="KW-0472">Membrane</keyword>
<dbReference type="AlphaFoldDB" id="A0A8E2EDI6"/>
<dbReference type="GO" id="GO:0044732">
    <property type="term" value="C:mitotic spindle pole body"/>
    <property type="evidence" value="ECO:0007669"/>
    <property type="project" value="TreeGrafter"/>
</dbReference>
<feature type="transmembrane region" description="Helical" evidence="6">
    <location>
        <begin position="177"/>
        <end position="199"/>
    </location>
</feature>
<dbReference type="OrthoDB" id="5966927at2759"/>
<evidence type="ECO:0000313" key="8">
    <source>
        <dbReference type="EMBL" id="OCK81750.1"/>
    </source>
</evidence>
<reference evidence="8 9" key="1">
    <citation type="journal article" date="2016" name="Nat. Commun.">
        <title>Ectomycorrhizal ecology is imprinted in the genome of the dominant symbiotic fungus Cenococcum geophilum.</title>
        <authorList>
            <consortium name="DOE Joint Genome Institute"/>
            <person name="Peter M."/>
            <person name="Kohler A."/>
            <person name="Ohm R.A."/>
            <person name="Kuo A."/>
            <person name="Krutzmann J."/>
            <person name="Morin E."/>
            <person name="Arend M."/>
            <person name="Barry K.W."/>
            <person name="Binder M."/>
            <person name="Choi C."/>
            <person name="Clum A."/>
            <person name="Copeland A."/>
            <person name="Grisel N."/>
            <person name="Haridas S."/>
            <person name="Kipfer T."/>
            <person name="LaButti K."/>
            <person name="Lindquist E."/>
            <person name="Lipzen A."/>
            <person name="Maire R."/>
            <person name="Meier B."/>
            <person name="Mihaltcheva S."/>
            <person name="Molinier V."/>
            <person name="Murat C."/>
            <person name="Poggeler S."/>
            <person name="Quandt C.A."/>
            <person name="Sperisen C."/>
            <person name="Tritt A."/>
            <person name="Tisserant E."/>
            <person name="Crous P.W."/>
            <person name="Henrissat B."/>
            <person name="Nehls U."/>
            <person name="Egli S."/>
            <person name="Spatafora J.W."/>
            <person name="Grigoriev I.V."/>
            <person name="Martin F.M."/>
        </authorList>
    </citation>
    <scope>NUCLEOTIDE SEQUENCE [LARGE SCALE GENOMIC DNA]</scope>
    <source>
        <strain evidence="8 9">CBS 459.81</strain>
    </source>
</reference>
<feature type="transmembrane region" description="Helical" evidence="6">
    <location>
        <begin position="235"/>
        <end position="255"/>
    </location>
</feature>
<dbReference type="Proteomes" id="UP000250266">
    <property type="component" value="Unassembled WGS sequence"/>
</dbReference>
<dbReference type="GO" id="GO:0034506">
    <property type="term" value="C:chromosome, centromeric core domain"/>
    <property type="evidence" value="ECO:0007669"/>
    <property type="project" value="TreeGrafter"/>
</dbReference>
<evidence type="ECO:0000256" key="5">
    <source>
        <dbReference type="ARBA" id="ARBA00023242"/>
    </source>
</evidence>
<feature type="domain" description="Ima1 N-terminal" evidence="7">
    <location>
        <begin position="9"/>
        <end position="137"/>
    </location>
</feature>
<dbReference type="GO" id="GO:0071765">
    <property type="term" value="P:nuclear inner membrane organization"/>
    <property type="evidence" value="ECO:0007669"/>
    <property type="project" value="InterPro"/>
</dbReference>
<accession>A0A8E2EDI6</accession>
<dbReference type="EMBL" id="KV744910">
    <property type="protein sequence ID" value="OCK81750.1"/>
    <property type="molecule type" value="Genomic_DNA"/>
</dbReference>
<dbReference type="PANTHER" id="PTHR28538:SF1">
    <property type="entry name" value="INTEGRAL INNER NUCLEAR MEMBRANE PROTEIN IMA1"/>
    <property type="match status" value="1"/>
</dbReference>
<keyword evidence="2 6" id="KW-0812">Transmembrane</keyword>
<sequence>MTTLLRRNLTCFYCGGRSPCPTLEKLHHFKCPKCEAVNYLDENGEITDPPALETPTSPHQYAHLVPRATSPELGAQDGELFCQNCQKNQFLLTQALAEYLPPQNDPKYAEYEAASEQYRRSLEDRYPQVCINCAPRVQNRLRAAGYAAKTDHLRRMMEKTRHGPVYPAGSSWGWRNLIVFLGGGTYLWSILLGLLWHIFGALMRQEDGTSAVGVLGFRVCLEQAAKEHSVEPKCFVFVIPMAQYALVLGVLSFWWNYKLQDKVRGSGGRMVGLWSYLRLQILVLAVRAASLWYLQNVLPIKNALEIFRAAHSFMIVFILLVDTPSPLLIGKLH</sequence>
<keyword evidence="5" id="KW-0539">Nucleus</keyword>
<gene>
    <name evidence="8" type="ORF">K432DRAFT_350468</name>
</gene>
<organism evidence="8 9">
    <name type="scientific">Lepidopterella palustris CBS 459.81</name>
    <dbReference type="NCBI Taxonomy" id="1314670"/>
    <lineage>
        <taxon>Eukaryota</taxon>
        <taxon>Fungi</taxon>
        <taxon>Dikarya</taxon>
        <taxon>Ascomycota</taxon>
        <taxon>Pezizomycotina</taxon>
        <taxon>Dothideomycetes</taxon>
        <taxon>Pleosporomycetidae</taxon>
        <taxon>Mytilinidiales</taxon>
        <taxon>Argynnaceae</taxon>
        <taxon>Lepidopterella</taxon>
    </lineage>
</organism>
<evidence type="ECO:0000256" key="1">
    <source>
        <dbReference type="ARBA" id="ARBA00004473"/>
    </source>
</evidence>
<dbReference type="PANTHER" id="PTHR28538">
    <property type="entry name" value="INTEGRAL INNER NUCLEAR MEMBRANE PROTEIN IMA1"/>
    <property type="match status" value="1"/>
</dbReference>
<evidence type="ECO:0000256" key="6">
    <source>
        <dbReference type="SAM" id="Phobius"/>
    </source>
</evidence>
<feature type="transmembrane region" description="Helical" evidence="6">
    <location>
        <begin position="306"/>
        <end position="329"/>
    </location>
</feature>
<dbReference type="GO" id="GO:0005637">
    <property type="term" value="C:nuclear inner membrane"/>
    <property type="evidence" value="ECO:0007669"/>
    <property type="project" value="UniProtKB-SubCell"/>
</dbReference>
<dbReference type="InterPro" id="IPR042321">
    <property type="entry name" value="Ima1"/>
</dbReference>
<evidence type="ECO:0000256" key="2">
    <source>
        <dbReference type="ARBA" id="ARBA00022692"/>
    </source>
</evidence>
<keyword evidence="9" id="KW-1185">Reference proteome</keyword>